<sequence>MSIGQPEHEIYDRRRGRNTAVLVILLAFVALIFAVTIVKMSSGQSMEAFDHVVRPSILPETEPSQ</sequence>
<name>A0A7S9LVB9_9RHOB</name>
<accession>A0A7S9LVB9</accession>
<keyword evidence="1" id="KW-0812">Transmembrane</keyword>
<keyword evidence="3" id="KW-1185">Reference proteome</keyword>
<evidence type="ECO:0000256" key="1">
    <source>
        <dbReference type="SAM" id="Phobius"/>
    </source>
</evidence>
<dbReference type="Proteomes" id="UP000594800">
    <property type="component" value="Chromosome"/>
</dbReference>
<dbReference type="EMBL" id="CP064942">
    <property type="protein sequence ID" value="QPH55395.1"/>
    <property type="molecule type" value="Genomic_DNA"/>
</dbReference>
<dbReference type="KEGG" id="poz:I0K15_06575"/>
<evidence type="ECO:0008006" key="4">
    <source>
        <dbReference type="Google" id="ProtNLM"/>
    </source>
</evidence>
<keyword evidence="1" id="KW-0472">Membrane</keyword>
<reference evidence="2 3" key="1">
    <citation type="submission" date="2020-11" db="EMBL/GenBank/DDBJ databases">
        <title>Description of Pontivivens ytuae sp. nov. isolated from deep sea sediment of Mariana Trench.</title>
        <authorList>
            <person name="Wang Z."/>
            <person name="Sun Q.-L."/>
            <person name="Xu X.-D."/>
            <person name="Tang Y.-Z."/>
            <person name="Zhang J."/>
        </authorList>
    </citation>
    <scope>NUCLEOTIDE SEQUENCE [LARGE SCALE GENOMIC DNA]</scope>
    <source>
        <strain evidence="2 3">MT2928</strain>
    </source>
</reference>
<dbReference type="AlphaFoldDB" id="A0A7S9LVB9"/>
<keyword evidence="1" id="KW-1133">Transmembrane helix</keyword>
<dbReference type="RefSeq" id="WP_196104594.1">
    <property type="nucleotide sequence ID" value="NZ_CP064942.1"/>
</dbReference>
<evidence type="ECO:0000313" key="2">
    <source>
        <dbReference type="EMBL" id="QPH55395.1"/>
    </source>
</evidence>
<proteinExistence type="predicted"/>
<evidence type="ECO:0000313" key="3">
    <source>
        <dbReference type="Proteomes" id="UP000594800"/>
    </source>
</evidence>
<gene>
    <name evidence="2" type="ORF">I0K15_06575</name>
</gene>
<organism evidence="2 3">
    <name type="scientific">Pontivivens ytuae</name>
    <dbReference type="NCBI Taxonomy" id="2789856"/>
    <lineage>
        <taxon>Bacteria</taxon>
        <taxon>Pseudomonadati</taxon>
        <taxon>Pseudomonadota</taxon>
        <taxon>Alphaproteobacteria</taxon>
        <taxon>Rhodobacterales</taxon>
        <taxon>Paracoccaceae</taxon>
        <taxon>Pontivivens</taxon>
    </lineage>
</organism>
<protein>
    <recommendedName>
        <fullName evidence="4">Cytochrome C oxidase assembly protein</fullName>
    </recommendedName>
</protein>
<feature type="transmembrane region" description="Helical" evidence="1">
    <location>
        <begin position="20"/>
        <end position="38"/>
    </location>
</feature>